<dbReference type="SUPFAM" id="SSF51735">
    <property type="entry name" value="NAD(P)-binding Rossmann-fold domains"/>
    <property type="match status" value="1"/>
</dbReference>
<dbReference type="InterPro" id="IPR016040">
    <property type="entry name" value="NAD(P)-bd_dom"/>
</dbReference>
<dbReference type="PANTHER" id="PTHR42748">
    <property type="entry name" value="NITROGEN METABOLITE REPRESSION PROTEIN NMRA FAMILY MEMBER"/>
    <property type="match status" value="1"/>
</dbReference>
<evidence type="ECO:0000256" key="1">
    <source>
        <dbReference type="ARBA" id="ARBA00022857"/>
    </source>
</evidence>
<dbReference type="Gene3D" id="3.40.50.720">
    <property type="entry name" value="NAD(P)-binding Rossmann-like Domain"/>
    <property type="match status" value="1"/>
</dbReference>
<dbReference type="InterPro" id="IPR036291">
    <property type="entry name" value="NAD(P)-bd_dom_sf"/>
</dbReference>
<feature type="domain" description="NAD(P)-binding" evidence="2">
    <location>
        <begin position="40"/>
        <end position="172"/>
    </location>
</feature>
<dbReference type="InterPro" id="IPR051164">
    <property type="entry name" value="NmrA-like_oxidored"/>
</dbReference>
<dbReference type="RefSeq" id="WP_114407701.1">
    <property type="nucleotide sequence ID" value="NZ_QOWE01000016.1"/>
</dbReference>
<comment type="caution">
    <text evidence="3">The sequence shown here is derived from an EMBL/GenBank/DDBJ whole genome shotgun (WGS) entry which is preliminary data.</text>
</comment>
<keyword evidence="1" id="KW-0521">NADP</keyword>
<evidence type="ECO:0000259" key="2">
    <source>
        <dbReference type="Pfam" id="PF13460"/>
    </source>
</evidence>
<evidence type="ECO:0000313" key="3">
    <source>
        <dbReference type="EMBL" id="RCR67895.1"/>
    </source>
</evidence>
<accession>A0A368JKS8</accession>
<sequence length="250" mass="26692">MKIVIIGGTGLIGSQLTHTLKDQYDVLAASPNTGVNTITQAGLAEALQNATVVIDVSNSPSFATEDVMAFFKTSTENLLAAEKRAGVQHHVILSVVGTHKLQESGYFRAKQVQEDLVKASGIPFSIVRATQFFEFAAGVAHMSAADGKIVLPRGLVQPIASADVASFLAKTATGTPTNRIVDIAGPERFELDAWIRRYFASIDNPQEVVTDAKAVYSGAAITATTLVPDDAGYVGSTHYDEWISKPENQR</sequence>
<proteinExistence type="predicted"/>
<reference evidence="3 4" key="1">
    <citation type="submission" date="2018-07" db="EMBL/GenBank/DDBJ databases">
        <title>Genome analysis of Larkinella rosea.</title>
        <authorList>
            <person name="Zhou Z."/>
            <person name="Wang G."/>
        </authorList>
    </citation>
    <scope>NUCLEOTIDE SEQUENCE [LARGE SCALE GENOMIC DNA]</scope>
    <source>
        <strain evidence="4">zzj9</strain>
    </source>
</reference>
<gene>
    <name evidence="3" type="ORF">DUE52_19410</name>
</gene>
<name>A0A368JKS8_9BACT</name>
<organism evidence="3 4">
    <name type="scientific">Larkinella punicea</name>
    <dbReference type="NCBI Taxonomy" id="2315727"/>
    <lineage>
        <taxon>Bacteria</taxon>
        <taxon>Pseudomonadati</taxon>
        <taxon>Bacteroidota</taxon>
        <taxon>Cytophagia</taxon>
        <taxon>Cytophagales</taxon>
        <taxon>Spirosomataceae</taxon>
        <taxon>Larkinella</taxon>
    </lineage>
</organism>
<dbReference type="Pfam" id="PF13460">
    <property type="entry name" value="NAD_binding_10"/>
    <property type="match status" value="1"/>
</dbReference>
<dbReference type="OrthoDB" id="9771302at2"/>
<dbReference type="PANTHER" id="PTHR42748:SF3">
    <property type="entry name" value="BLL4366 PROTEIN"/>
    <property type="match status" value="1"/>
</dbReference>
<dbReference type="Proteomes" id="UP000253383">
    <property type="component" value="Unassembled WGS sequence"/>
</dbReference>
<protein>
    <submittedName>
        <fullName evidence="3">NmrA family transcriptional regulator</fullName>
    </submittedName>
</protein>
<dbReference type="EMBL" id="QOWE01000016">
    <property type="protein sequence ID" value="RCR67895.1"/>
    <property type="molecule type" value="Genomic_DNA"/>
</dbReference>
<dbReference type="AlphaFoldDB" id="A0A368JKS8"/>
<keyword evidence="4" id="KW-1185">Reference proteome</keyword>
<evidence type="ECO:0000313" key="4">
    <source>
        <dbReference type="Proteomes" id="UP000253383"/>
    </source>
</evidence>